<dbReference type="GeneID" id="37878148"/>
<dbReference type="RefSeq" id="WP_161945929.1">
    <property type="nucleotide sequence ID" value="NZ_CP025066.1"/>
</dbReference>
<dbReference type="SUPFAM" id="SSF49309">
    <property type="entry name" value="Transglutaminase, two C-terminal domains"/>
    <property type="match status" value="1"/>
</dbReference>
<dbReference type="KEGG" id="hdf:AArcSl_1793"/>
<organism evidence="3 4">
    <name type="scientific">Halalkaliarchaeum desulfuricum</name>
    <dbReference type="NCBI Taxonomy" id="2055893"/>
    <lineage>
        <taxon>Archaea</taxon>
        <taxon>Methanobacteriati</taxon>
        <taxon>Methanobacteriota</taxon>
        <taxon>Stenosarchaea group</taxon>
        <taxon>Halobacteria</taxon>
        <taxon>Halobacteriales</taxon>
        <taxon>Haloferacaceae</taxon>
        <taxon>Halalkaliarchaeum</taxon>
    </lineage>
</organism>
<dbReference type="Proteomes" id="UP000263012">
    <property type="component" value="Chromosome"/>
</dbReference>
<keyword evidence="1" id="KW-1133">Transmembrane helix</keyword>
<feature type="domain" description="CARDB" evidence="2">
    <location>
        <begin position="143"/>
        <end position="221"/>
    </location>
</feature>
<gene>
    <name evidence="3" type="ORF">AArcSl_1793</name>
</gene>
<keyword evidence="1" id="KW-0472">Membrane</keyword>
<evidence type="ECO:0000259" key="2">
    <source>
        <dbReference type="Pfam" id="PF07705"/>
    </source>
</evidence>
<dbReference type="EMBL" id="CP025066">
    <property type="protein sequence ID" value="AUX09420.1"/>
    <property type="molecule type" value="Genomic_DNA"/>
</dbReference>
<keyword evidence="4" id="KW-1185">Reference proteome</keyword>
<protein>
    <recommendedName>
        <fullName evidence="2">CARDB domain-containing protein</fullName>
    </recommendedName>
</protein>
<dbReference type="InterPro" id="IPR011635">
    <property type="entry name" value="CARDB"/>
</dbReference>
<proteinExistence type="predicted"/>
<dbReference type="Gene3D" id="2.60.40.10">
    <property type="entry name" value="Immunoglobulins"/>
    <property type="match status" value="1"/>
</dbReference>
<evidence type="ECO:0000313" key="4">
    <source>
        <dbReference type="Proteomes" id="UP000263012"/>
    </source>
</evidence>
<dbReference type="GO" id="GO:0003810">
    <property type="term" value="F:protein-glutamine gamma-glutamyltransferase activity"/>
    <property type="evidence" value="ECO:0007669"/>
    <property type="project" value="InterPro"/>
</dbReference>
<accession>A0A343TJZ8</accession>
<evidence type="ECO:0000313" key="3">
    <source>
        <dbReference type="EMBL" id="AUX09420.1"/>
    </source>
</evidence>
<sequence>MRRLVPGVLLALLVVTGVAVVASGVPDARLVVSDAEPQQETITTDAPATVAVTVDLDAGSTTAITLDRVAIENETGAELGSATDLGSFSQGNSLTVPVTVQFDESGHHELQVIAEATDESDREVTATRPLSVVVEGAGPLVDIEPVESTVGTETTLELAVRNPSADQLRNLTVAVEGDGTDVRTDGRTIASLAPGETVERSFEVVPETSGEHSLEVTVDYATADGSAASVERVTTYSAVDAVADLGVRVTRIDDRPDGIDQPDGDVGIPGGIEGILGGTAGIEEDSEETESRDAIGVRVTNFGNAPAERIVVTPRIDNETLPRRSIDGPLEPGASGFVPIDLRGIESGEVTFHVTYETAGVTASTAVEYDHAIEAGDVTLTGADLDGIDTGGETDGFGETVRLSANLGNPTEQRVTGTIVRVVASDHVEPTYPQRDYFVGTLEPGEFAPFDVTAAVDGANATQVTLEVTFRSDGEVETRTFDLPYDDAAVSTDDGGSDRTVAVGVAIASIGVLIVAALAIVYRRRR</sequence>
<name>A0A343TJZ8_9EURY</name>
<dbReference type="Pfam" id="PF07705">
    <property type="entry name" value="CARDB"/>
    <property type="match status" value="1"/>
</dbReference>
<dbReference type="OrthoDB" id="65070at2157"/>
<dbReference type="PANTHER" id="PTHR35902">
    <property type="entry name" value="S-LAYER DOMAIN-LIKE PROTEIN-RELATED"/>
    <property type="match status" value="1"/>
</dbReference>
<keyword evidence="1" id="KW-0812">Transmembrane</keyword>
<dbReference type="PANTHER" id="PTHR35902:SF3">
    <property type="entry name" value="NPCBM-ASSOCIATED, NEW3 DOMAIN OF ALPHA-GALACTOSIDASE"/>
    <property type="match status" value="1"/>
</dbReference>
<dbReference type="InterPro" id="IPR013783">
    <property type="entry name" value="Ig-like_fold"/>
</dbReference>
<feature type="transmembrane region" description="Helical" evidence="1">
    <location>
        <begin position="501"/>
        <end position="522"/>
    </location>
</feature>
<dbReference type="AlphaFoldDB" id="A0A343TJZ8"/>
<reference evidence="4" key="1">
    <citation type="submission" date="2017-11" db="EMBL/GenBank/DDBJ databases">
        <title>Phenotypic and genomic properties of facultatively anaerobic sulfur-reducing natronoarchaea from hypersaline soda lakes.</title>
        <authorList>
            <person name="Sorokin D.Y."/>
            <person name="Kublanov I.V."/>
            <person name="Roman P."/>
            <person name="Sinninghe Damste J.S."/>
            <person name="Golyshin P.N."/>
            <person name="Rojo D."/>
            <person name="Ciordia S."/>
            <person name="Mena M.D.C."/>
            <person name="Ferrer M."/>
            <person name="Messina E."/>
            <person name="Smedile F."/>
            <person name="La Spada G."/>
            <person name="La Cono V."/>
            <person name="Yakimov M.M."/>
        </authorList>
    </citation>
    <scope>NUCLEOTIDE SEQUENCE [LARGE SCALE GENOMIC DNA]</scope>
    <source>
        <strain evidence="4">AArc-Sl</strain>
    </source>
</reference>
<dbReference type="InterPro" id="IPR036238">
    <property type="entry name" value="Transglutaminase_C_sf"/>
</dbReference>
<evidence type="ECO:0000256" key="1">
    <source>
        <dbReference type="SAM" id="Phobius"/>
    </source>
</evidence>